<gene>
    <name evidence="5" type="ORF">Hgul01_00977</name>
</gene>
<dbReference type="PRINTS" id="PR00502">
    <property type="entry name" value="NUDIXFAMILY"/>
</dbReference>
<comment type="cofactor">
    <cofactor evidence="1">
        <name>Mg(2+)</name>
        <dbReference type="ChEBI" id="CHEBI:18420"/>
    </cofactor>
</comment>
<feature type="domain" description="Nudix hydrolase" evidence="4">
    <location>
        <begin position="7"/>
        <end position="126"/>
    </location>
</feature>
<reference evidence="5 6" key="1">
    <citation type="submission" date="2024-02" db="EMBL/GenBank/DDBJ databases">
        <title>Herpetosiphon gulosus NBRC 112829.</title>
        <authorList>
            <person name="Ichikawa N."/>
            <person name="Katano-Makiyama Y."/>
            <person name="Hidaka K."/>
        </authorList>
    </citation>
    <scope>NUCLEOTIDE SEQUENCE [LARGE SCALE GENOMIC DNA]</scope>
    <source>
        <strain evidence="5 6">NBRC 112829</strain>
    </source>
</reference>
<protein>
    <recommendedName>
        <fullName evidence="4">Nudix hydrolase domain-containing protein</fullName>
    </recommendedName>
</protein>
<dbReference type="InterPro" id="IPR015797">
    <property type="entry name" value="NUDIX_hydrolase-like_dom_sf"/>
</dbReference>
<dbReference type="Gene3D" id="3.90.79.10">
    <property type="entry name" value="Nucleoside Triphosphate Pyrophosphohydrolase"/>
    <property type="match status" value="1"/>
</dbReference>
<keyword evidence="6" id="KW-1185">Reference proteome</keyword>
<dbReference type="PANTHER" id="PTHR43046:SF2">
    <property type="entry name" value="8-OXO-DGTP DIPHOSPHATASE-RELATED"/>
    <property type="match status" value="1"/>
</dbReference>
<dbReference type="PANTHER" id="PTHR43046">
    <property type="entry name" value="GDP-MANNOSE MANNOSYL HYDROLASE"/>
    <property type="match status" value="1"/>
</dbReference>
<sequence length="156" mass="17219">MNHPPPRHIVTVAGCVFNHEGEILLLQSPRGGWEFPGGQVELGESVTQALTREIFEETGVQAKLEQLVGVSSNLALGSVNLDFRCSYQTGQLTTSAESLAVQWIAPEQALALVQRPSIQARLITMLNPSNQVLYRSYSVNSRTLEAHYQVHSEQCF</sequence>
<dbReference type="Proteomes" id="UP001428290">
    <property type="component" value="Unassembled WGS sequence"/>
</dbReference>
<dbReference type="InterPro" id="IPR000086">
    <property type="entry name" value="NUDIX_hydrolase_dom"/>
</dbReference>
<accession>A0ABP9WVF7</accession>
<dbReference type="PROSITE" id="PS00893">
    <property type="entry name" value="NUDIX_BOX"/>
    <property type="match status" value="1"/>
</dbReference>
<dbReference type="Pfam" id="PF00293">
    <property type="entry name" value="NUDIX"/>
    <property type="match status" value="1"/>
</dbReference>
<proteinExistence type="inferred from homology"/>
<comment type="caution">
    <text evidence="5">The sequence shown here is derived from an EMBL/GenBank/DDBJ whole genome shotgun (WGS) entry which is preliminary data.</text>
</comment>
<evidence type="ECO:0000259" key="4">
    <source>
        <dbReference type="PROSITE" id="PS51462"/>
    </source>
</evidence>
<keyword evidence="2 3" id="KW-0378">Hydrolase</keyword>
<evidence type="ECO:0000256" key="3">
    <source>
        <dbReference type="RuleBase" id="RU003476"/>
    </source>
</evidence>
<dbReference type="InterPro" id="IPR020476">
    <property type="entry name" value="Nudix_hydrolase"/>
</dbReference>
<evidence type="ECO:0000313" key="5">
    <source>
        <dbReference type="EMBL" id="GAA5527193.1"/>
    </source>
</evidence>
<evidence type="ECO:0000256" key="2">
    <source>
        <dbReference type="ARBA" id="ARBA00022801"/>
    </source>
</evidence>
<dbReference type="EMBL" id="BAABRU010000003">
    <property type="protein sequence ID" value="GAA5527193.1"/>
    <property type="molecule type" value="Genomic_DNA"/>
</dbReference>
<dbReference type="InterPro" id="IPR020084">
    <property type="entry name" value="NUDIX_hydrolase_CS"/>
</dbReference>
<evidence type="ECO:0000256" key="1">
    <source>
        <dbReference type="ARBA" id="ARBA00001946"/>
    </source>
</evidence>
<organism evidence="5 6">
    <name type="scientific">Herpetosiphon gulosus</name>
    <dbReference type="NCBI Taxonomy" id="1973496"/>
    <lineage>
        <taxon>Bacteria</taxon>
        <taxon>Bacillati</taxon>
        <taxon>Chloroflexota</taxon>
        <taxon>Chloroflexia</taxon>
        <taxon>Herpetosiphonales</taxon>
        <taxon>Herpetosiphonaceae</taxon>
        <taxon>Herpetosiphon</taxon>
    </lineage>
</organism>
<dbReference type="RefSeq" id="WP_345720832.1">
    <property type="nucleotide sequence ID" value="NZ_BAABRU010000003.1"/>
</dbReference>
<evidence type="ECO:0000313" key="6">
    <source>
        <dbReference type="Proteomes" id="UP001428290"/>
    </source>
</evidence>
<dbReference type="PROSITE" id="PS51462">
    <property type="entry name" value="NUDIX"/>
    <property type="match status" value="1"/>
</dbReference>
<name>A0ABP9WVF7_9CHLR</name>
<dbReference type="SUPFAM" id="SSF55811">
    <property type="entry name" value="Nudix"/>
    <property type="match status" value="1"/>
</dbReference>
<comment type="similarity">
    <text evidence="3">Belongs to the Nudix hydrolase family.</text>
</comment>